<dbReference type="PANTHER" id="PTHR31517">
    <property type="match status" value="1"/>
</dbReference>
<proteinExistence type="inferred from homology"/>
<keyword evidence="6 12" id="KW-0479">Metal-binding</keyword>
<keyword evidence="17" id="KW-1185">Reference proteome</keyword>
<evidence type="ECO:0000256" key="3">
    <source>
        <dbReference type="ARBA" id="ARBA00012313"/>
    </source>
</evidence>
<dbReference type="InterPro" id="IPR000823">
    <property type="entry name" value="Peroxidase_pln"/>
</dbReference>
<comment type="catalytic activity">
    <reaction evidence="1">
        <text>2 a phenolic donor + H2O2 = 2 a phenolic radical donor + 2 H2O</text>
        <dbReference type="Rhea" id="RHEA:56136"/>
        <dbReference type="ChEBI" id="CHEBI:15377"/>
        <dbReference type="ChEBI" id="CHEBI:16240"/>
        <dbReference type="ChEBI" id="CHEBI:139520"/>
        <dbReference type="ChEBI" id="CHEBI:139521"/>
        <dbReference type="EC" id="1.11.1.7"/>
    </reaction>
</comment>
<dbReference type="Gene3D" id="1.10.420.10">
    <property type="entry name" value="Peroxidase, domain 2"/>
    <property type="match status" value="1"/>
</dbReference>
<evidence type="ECO:0000256" key="8">
    <source>
        <dbReference type="ARBA" id="ARBA00023002"/>
    </source>
</evidence>
<dbReference type="Proteomes" id="UP001345219">
    <property type="component" value="Chromosome 13"/>
</dbReference>
<dbReference type="GO" id="GO:0006979">
    <property type="term" value="P:response to oxidative stress"/>
    <property type="evidence" value="ECO:0007669"/>
    <property type="project" value="InterPro"/>
</dbReference>
<evidence type="ECO:0000256" key="12">
    <source>
        <dbReference type="PIRSR" id="PIRSR600823-3"/>
    </source>
</evidence>
<dbReference type="GO" id="GO:0020037">
    <property type="term" value="F:heme binding"/>
    <property type="evidence" value="ECO:0007669"/>
    <property type="project" value="InterPro"/>
</dbReference>
<feature type="binding site" evidence="12">
    <location>
        <position position="80"/>
    </location>
    <ligand>
        <name>Ca(2+)</name>
        <dbReference type="ChEBI" id="CHEBI:29108"/>
        <label>2</label>
    </ligand>
</feature>
<dbReference type="FunFam" id="1.10.420.10:FF:000006">
    <property type="entry name" value="Peroxidase"/>
    <property type="match status" value="1"/>
</dbReference>
<feature type="binding site" evidence="12">
    <location>
        <position position="73"/>
    </location>
    <ligand>
        <name>Ca(2+)</name>
        <dbReference type="ChEBI" id="CHEBI:29108"/>
        <label>2</label>
    </ligand>
</feature>
<dbReference type="PANTHER" id="PTHR31517:SF84">
    <property type="entry name" value="PEROXIDASE"/>
    <property type="match status" value="1"/>
</dbReference>
<dbReference type="InterPro" id="IPR002016">
    <property type="entry name" value="Haem_peroxidase"/>
</dbReference>
<organism evidence="16 17">
    <name type="scientific">Trapa incisa</name>
    <dbReference type="NCBI Taxonomy" id="236973"/>
    <lineage>
        <taxon>Eukaryota</taxon>
        <taxon>Viridiplantae</taxon>
        <taxon>Streptophyta</taxon>
        <taxon>Embryophyta</taxon>
        <taxon>Tracheophyta</taxon>
        <taxon>Spermatophyta</taxon>
        <taxon>Magnoliopsida</taxon>
        <taxon>eudicotyledons</taxon>
        <taxon>Gunneridae</taxon>
        <taxon>Pentapetalae</taxon>
        <taxon>rosids</taxon>
        <taxon>malvids</taxon>
        <taxon>Myrtales</taxon>
        <taxon>Lythraceae</taxon>
        <taxon>Trapa</taxon>
    </lineage>
</organism>
<comment type="cofactor">
    <cofactor evidence="12">
        <name>heme b</name>
        <dbReference type="ChEBI" id="CHEBI:60344"/>
    </cofactor>
    <text evidence="12">Binds 1 heme b (iron(II)-protoporphyrin IX) group per subunit.</text>
</comment>
<evidence type="ECO:0000313" key="17">
    <source>
        <dbReference type="Proteomes" id="UP001345219"/>
    </source>
</evidence>
<evidence type="ECO:0000256" key="4">
    <source>
        <dbReference type="ARBA" id="ARBA00022559"/>
    </source>
</evidence>
<feature type="domain" description="Plant heme peroxidase family profile" evidence="15">
    <location>
        <begin position="15"/>
        <end position="148"/>
    </location>
</feature>
<dbReference type="Pfam" id="PF00141">
    <property type="entry name" value="peroxidase"/>
    <property type="match status" value="1"/>
</dbReference>
<evidence type="ECO:0000256" key="14">
    <source>
        <dbReference type="RuleBase" id="RU004241"/>
    </source>
</evidence>
<feature type="binding site" description="axial binding residue" evidence="12">
    <location>
        <position position="20"/>
    </location>
    <ligand>
        <name>heme b</name>
        <dbReference type="ChEBI" id="CHEBI:60344"/>
    </ligand>
    <ligandPart>
        <name>Fe</name>
        <dbReference type="ChEBI" id="CHEBI:18248"/>
    </ligandPart>
</feature>
<comment type="function">
    <text evidence="2">Removal of H(2)O(2), oxidation of toxic reductants, biosynthesis and degradation of lignin, suberization, auxin catabolism, response to environmental stresses such as wounding, pathogen attack and oxidative stress. These functions might be dependent on each isozyme/isoform in each plant tissue.</text>
</comment>
<evidence type="ECO:0000256" key="2">
    <source>
        <dbReference type="ARBA" id="ARBA00002322"/>
    </source>
</evidence>
<evidence type="ECO:0000259" key="15">
    <source>
        <dbReference type="PROSITE" id="PS50873"/>
    </source>
</evidence>
<name>A0AAN7LDS0_9MYRT</name>
<evidence type="ECO:0000256" key="6">
    <source>
        <dbReference type="ARBA" id="ARBA00022723"/>
    </source>
</evidence>
<keyword evidence="10 13" id="KW-1015">Disulfide bond</keyword>
<dbReference type="EMBL" id="JAXIOK010000001">
    <property type="protein sequence ID" value="KAK4781118.1"/>
    <property type="molecule type" value="Genomic_DNA"/>
</dbReference>
<evidence type="ECO:0000256" key="1">
    <source>
        <dbReference type="ARBA" id="ARBA00000189"/>
    </source>
</evidence>
<evidence type="ECO:0000256" key="10">
    <source>
        <dbReference type="ARBA" id="ARBA00023157"/>
    </source>
</evidence>
<keyword evidence="11" id="KW-0325">Glycoprotein</keyword>
<comment type="similarity">
    <text evidence="14">Belongs to the peroxidase family.</text>
</comment>
<evidence type="ECO:0000256" key="7">
    <source>
        <dbReference type="ARBA" id="ARBA00022837"/>
    </source>
</evidence>
<keyword evidence="4" id="KW-0575">Peroxidase</keyword>
<evidence type="ECO:0000256" key="9">
    <source>
        <dbReference type="ARBA" id="ARBA00023004"/>
    </source>
</evidence>
<evidence type="ECO:0000313" key="16">
    <source>
        <dbReference type="EMBL" id="KAK4781118.1"/>
    </source>
</evidence>
<dbReference type="GO" id="GO:0046872">
    <property type="term" value="F:metal ion binding"/>
    <property type="evidence" value="ECO:0007669"/>
    <property type="project" value="UniProtKB-KW"/>
</dbReference>
<protein>
    <recommendedName>
        <fullName evidence="3">peroxidase</fullName>
        <ecNumber evidence="3">1.11.1.7</ecNumber>
    </recommendedName>
</protein>
<dbReference type="EC" id="1.11.1.7" evidence="3"/>
<reference evidence="16 17" key="1">
    <citation type="journal article" date="2023" name="Hortic Res">
        <title>Pangenome of water caltrop reveals structural variations and asymmetric subgenome divergence after allopolyploidization.</title>
        <authorList>
            <person name="Zhang X."/>
            <person name="Chen Y."/>
            <person name="Wang L."/>
            <person name="Yuan Y."/>
            <person name="Fang M."/>
            <person name="Shi L."/>
            <person name="Lu R."/>
            <person name="Comes H.P."/>
            <person name="Ma Y."/>
            <person name="Chen Y."/>
            <person name="Huang G."/>
            <person name="Zhou Y."/>
            <person name="Zheng Z."/>
            <person name="Qiu Y."/>
        </authorList>
    </citation>
    <scope>NUCLEOTIDE SEQUENCE [LARGE SCALE GENOMIC DNA]</scope>
    <source>
        <tissue evidence="16">Roots</tissue>
    </source>
</reference>
<comment type="cofactor">
    <cofactor evidence="12">
        <name>Ca(2+)</name>
        <dbReference type="ChEBI" id="CHEBI:29108"/>
    </cofactor>
    <text evidence="12">Binds 2 calcium ions per subunit.</text>
</comment>
<evidence type="ECO:0000256" key="13">
    <source>
        <dbReference type="PIRSR" id="PIRSR600823-5"/>
    </source>
</evidence>
<evidence type="ECO:0000256" key="5">
    <source>
        <dbReference type="ARBA" id="ARBA00022617"/>
    </source>
</evidence>
<dbReference type="GO" id="GO:0140825">
    <property type="term" value="F:lactoperoxidase activity"/>
    <property type="evidence" value="ECO:0007669"/>
    <property type="project" value="UniProtKB-EC"/>
</dbReference>
<keyword evidence="5" id="KW-0349">Heme</keyword>
<keyword evidence="9 12" id="KW-0408">Iron</keyword>
<feature type="disulfide bond" evidence="13">
    <location>
        <begin position="27"/>
        <end position="59"/>
    </location>
</feature>
<sequence>MSIDAQPQPPYNCRISLGAHSLGFAHCSSFEGRLRNFDSTDDVDASMRPSFAASMKRMCPVKGRARNAGVTMDPSPMSFDNTYYRVVLQGKGLFSIDQALLTHPKTKRLVTRFATSRKAFVDTFVHSIVKLSSVTGGQEIRRNCRVVNCFQAPCDYFYGPNRFFIWPIS</sequence>
<gene>
    <name evidence="16" type="ORF">SAY87_017224</name>
</gene>
<comment type="caution">
    <text evidence="16">The sequence shown here is derived from an EMBL/GenBank/DDBJ whole genome shotgun (WGS) entry which is preliminary data.</text>
</comment>
<dbReference type="InterPro" id="IPR010255">
    <property type="entry name" value="Haem_peroxidase_sf"/>
</dbReference>
<dbReference type="PROSITE" id="PS50873">
    <property type="entry name" value="PEROXIDASE_4"/>
    <property type="match status" value="1"/>
</dbReference>
<dbReference type="AlphaFoldDB" id="A0AAN7LDS0"/>
<keyword evidence="8" id="KW-0560">Oxidoreductase</keyword>
<evidence type="ECO:0000256" key="11">
    <source>
        <dbReference type="ARBA" id="ARBA00023180"/>
    </source>
</evidence>
<dbReference type="SUPFAM" id="SSF48113">
    <property type="entry name" value="Heme-dependent peroxidases"/>
    <property type="match status" value="1"/>
</dbReference>
<keyword evidence="7 12" id="KW-0106">Calcium</keyword>
<accession>A0AAN7LDS0</accession>